<evidence type="ECO:0000256" key="11">
    <source>
        <dbReference type="ARBA" id="ARBA00023166"/>
    </source>
</evidence>
<evidence type="ECO:0000256" key="13">
    <source>
        <dbReference type="ARBA" id="ARBA00030944"/>
    </source>
</evidence>
<dbReference type="InterPro" id="IPR001433">
    <property type="entry name" value="OxRdtase_FAD/NAD-bd"/>
</dbReference>
<keyword evidence="2" id="KW-0153">Cholesterol metabolism</keyword>
<evidence type="ECO:0000256" key="6">
    <source>
        <dbReference type="ARBA" id="ARBA00022827"/>
    </source>
</evidence>
<keyword evidence="11" id="KW-1207">Sterol metabolism</keyword>
<evidence type="ECO:0000256" key="15">
    <source>
        <dbReference type="ARBA" id="ARBA00066793"/>
    </source>
</evidence>
<dbReference type="SUPFAM" id="SSF52343">
    <property type="entry name" value="Ferredoxin reductase-like, C-terminal NADP-linked domain"/>
    <property type="match status" value="1"/>
</dbReference>
<dbReference type="Pfam" id="PF00970">
    <property type="entry name" value="FAD_binding_6"/>
    <property type="match status" value="1"/>
</dbReference>
<keyword evidence="4" id="KW-0001">2Fe-2S</keyword>
<keyword evidence="6" id="KW-0274">FAD</keyword>
<dbReference type="GO" id="GO:0046872">
    <property type="term" value="F:metal ion binding"/>
    <property type="evidence" value="ECO:0007669"/>
    <property type="project" value="UniProtKB-KW"/>
</dbReference>
<evidence type="ECO:0000256" key="8">
    <source>
        <dbReference type="ARBA" id="ARBA00023002"/>
    </source>
</evidence>
<evidence type="ECO:0000256" key="9">
    <source>
        <dbReference type="ARBA" id="ARBA00023004"/>
    </source>
</evidence>
<dbReference type="InterPro" id="IPR001041">
    <property type="entry name" value="2Fe-2S_ferredoxin-type"/>
</dbReference>
<evidence type="ECO:0000256" key="10">
    <source>
        <dbReference type="ARBA" id="ARBA00023014"/>
    </source>
</evidence>
<dbReference type="SUPFAM" id="SSF54292">
    <property type="entry name" value="2Fe-2S ferredoxin-like"/>
    <property type="match status" value="1"/>
</dbReference>
<dbReference type="SUPFAM" id="SSF63380">
    <property type="entry name" value="Riboflavin synthase domain-like"/>
    <property type="match status" value="1"/>
</dbReference>
<proteinExistence type="predicted"/>
<dbReference type="CDD" id="cd00207">
    <property type="entry name" value="fer2"/>
    <property type="match status" value="1"/>
</dbReference>
<dbReference type="Pfam" id="PF00111">
    <property type="entry name" value="Fer2"/>
    <property type="match status" value="1"/>
</dbReference>
<dbReference type="GO" id="GO:0051537">
    <property type="term" value="F:2 iron, 2 sulfur cluster binding"/>
    <property type="evidence" value="ECO:0007669"/>
    <property type="project" value="UniProtKB-KW"/>
</dbReference>
<dbReference type="EC" id="1.14.15.30" evidence="15"/>
<dbReference type="EMBL" id="BAEH01000091">
    <property type="protein sequence ID" value="GAB19540.1"/>
    <property type="molecule type" value="Genomic_DNA"/>
</dbReference>
<evidence type="ECO:0000313" key="22">
    <source>
        <dbReference type="Proteomes" id="UP000035034"/>
    </source>
</evidence>
<dbReference type="Gene3D" id="3.10.20.30">
    <property type="match status" value="1"/>
</dbReference>
<evidence type="ECO:0000256" key="4">
    <source>
        <dbReference type="ARBA" id="ARBA00022714"/>
    </source>
</evidence>
<dbReference type="CDD" id="cd06214">
    <property type="entry name" value="PA_degradation_oxidoreductase_like"/>
    <property type="match status" value="1"/>
</dbReference>
<dbReference type="PROSITE" id="PS51384">
    <property type="entry name" value="FAD_FR"/>
    <property type="match status" value="1"/>
</dbReference>
<dbReference type="InterPro" id="IPR001709">
    <property type="entry name" value="Flavoprot_Pyr_Nucl_cyt_Rdtase"/>
</dbReference>
<dbReference type="GO" id="GO:0016042">
    <property type="term" value="P:lipid catabolic process"/>
    <property type="evidence" value="ECO:0007669"/>
    <property type="project" value="UniProtKB-KW"/>
</dbReference>
<keyword evidence="12" id="KW-0443">Lipid metabolism</keyword>
<dbReference type="GO" id="GO:0036200">
    <property type="term" value="F:3-ketosteroid 9-alpha-monooxygenase activity"/>
    <property type="evidence" value="ECO:0007669"/>
    <property type="project" value="UniProtKB-EC"/>
</dbReference>
<feature type="domain" description="2Fe-2S ferredoxin-type" evidence="19">
    <location>
        <begin position="266"/>
        <end position="353"/>
    </location>
</feature>
<dbReference type="InterPro" id="IPR008333">
    <property type="entry name" value="Cbr1-like_FAD-bd_dom"/>
</dbReference>
<evidence type="ECO:0000259" key="19">
    <source>
        <dbReference type="PROSITE" id="PS51085"/>
    </source>
</evidence>
<comment type="cofactor">
    <cofactor evidence="1">
        <name>FAD</name>
        <dbReference type="ChEBI" id="CHEBI:57692"/>
    </cofactor>
</comment>
<keyword evidence="9" id="KW-0408">Iron</keyword>
<dbReference type="InterPro" id="IPR050415">
    <property type="entry name" value="MRET"/>
</dbReference>
<dbReference type="Pfam" id="PF00175">
    <property type="entry name" value="NAD_binding_1"/>
    <property type="match status" value="1"/>
</dbReference>
<keyword evidence="12" id="KW-0753">Steroid metabolism</keyword>
<feature type="domain" description="FAD-binding FR-type" evidence="20">
    <location>
        <begin position="10"/>
        <end position="117"/>
    </location>
</feature>
<dbReference type="FunFam" id="3.10.20.30:FF:000023">
    <property type="entry name" value="3-ketosteroid-9-alpha-hydroxylase reductase subunit"/>
    <property type="match status" value="1"/>
</dbReference>
<dbReference type="PANTHER" id="PTHR47354:SF8">
    <property type="entry name" value="1,2-PHENYLACETYL-COA EPOXIDASE, SUBUNIT E"/>
    <property type="match status" value="1"/>
</dbReference>
<dbReference type="Gene3D" id="3.40.50.80">
    <property type="entry name" value="Nucleotide-binding domain of ferredoxin-NADP reductase (FNR) module"/>
    <property type="match status" value="1"/>
</dbReference>
<evidence type="ECO:0000256" key="16">
    <source>
        <dbReference type="ARBA" id="ARBA00071689"/>
    </source>
</evidence>
<organism evidence="21 22">
    <name type="scientific">Gordonia effusa NBRC 100432</name>
    <dbReference type="NCBI Taxonomy" id="1077974"/>
    <lineage>
        <taxon>Bacteria</taxon>
        <taxon>Bacillati</taxon>
        <taxon>Actinomycetota</taxon>
        <taxon>Actinomycetes</taxon>
        <taxon>Mycobacteriales</taxon>
        <taxon>Gordoniaceae</taxon>
        <taxon>Gordonia</taxon>
    </lineage>
</organism>
<dbReference type="AlphaFoldDB" id="H0R389"/>
<dbReference type="PROSITE" id="PS00197">
    <property type="entry name" value="2FE2S_FER_1"/>
    <property type="match status" value="1"/>
</dbReference>
<comment type="catalytic activity">
    <reaction evidence="14">
        <text>androsta-1,4-diene-3,17-dione + 2 reduced [2Fe-2S]-[ferredoxin] + O2 + 2 H(+) = 9alpha-hydroxyandrosta-1,4-diene-3,17-dione + 2 oxidized [2Fe-2S]-[ferredoxin] + H2O</text>
        <dbReference type="Rhea" id="RHEA:32199"/>
        <dbReference type="Rhea" id="RHEA-COMP:10000"/>
        <dbReference type="Rhea" id="RHEA-COMP:10001"/>
        <dbReference type="ChEBI" id="CHEBI:15377"/>
        <dbReference type="ChEBI" id="CHEBI:15378"/>
        <dbReference type="ChEBI" id="CHEBI:15379"/>
        <dbReference type="ChEBI" id="CHEBI:33737"/>
        <dbReference type="ChEBI" id="CHEBI:33738"/>
        <dbReference type="ChEBI" id="CHEBI:40799"/>
        <dbReference type="ChEBI" id="CHEBI:63641"/>
        <dbReference type="EC" id="1.14.15.30"/>
    </reaction>
</comment>
<dbReference type="InterPro" id="IPR039261">
    <property type="entry name" value="FNR_nucleotide-bd"/>
</dbReference>
<evidence type="ECO:0000256" key="18">
    <source>
        <dbReference type="ARBA" id="ARBA00079721"/>
    </source>
</evidence>
<evidence type="ECO:0000259" key="20">
    <source>
        <dbReference type="PROSITE" id="PS51384"/>
    </source>
</evidence>
<evidence type="ECO:0000256" key="3">
    <source>
        <dbReference type="ARBA" id="ARBA00022630"/>
    </source>
</evidence>
<keyword evidence="8" id="KW-0560">Oxidoreductase</keyword>
<dbReference type="InterPro" id="IPR017927">
    <property type="entry name" value="FAD-bd_FR_type"/>
</dbReference>
<evidence type="ECO:0000313" key="21">
    <source>
        <dbReference type="EMBL" id="GAB19540.1"/>
    </source>
</evidence>
<dbReference type="STRING" id="1077974.GOEFS_091_00320"/>
<gene>
    <name evidence="21" type="primary">kshB</name>
    <name evidence="21" type="ORF">GOEFS_091_00320</name>
</gene>
<evidence type="ECO:0000256" key="1">
    <source>
        <dbReference type="ARBA" id="ARBA00001974"/>
    </source>
</evidence>
<dbReference type="Gene3D" id="2.40.30.10">
    <property type="entry name" value="Translation factors"/>
    <property type="match status" value="1"/>
</dbReference>
<dbReference type="Proteomes" id="UP000035034">
    <property type="component" value="Unassembled WGS sequence"/>
</dbReference>
<evidence type="ECO:0000256" key="12">
    <source>
        <dbReference type="ARBA" id="ARBA00023221"/>
    </source>
</evidence>
<protein>
    <recommendedName>
        <fullName evidence="16">3-ketosteroid-9-alpha-monooxygenase, ferredoxin reductase component</fullName>
        <ecNumber evidence="15">1.14.15.30</ecNumber>
    </recommendedName>
    <alternativeName>
        <fullName evidence="17">3-ketosteroid-9-alpha-hydroxylase, ferredoxin reductase component</fullName>
    </alternativeName>
    <alternativeName>
        <fullName evidence="18">Androsta-1,4-diene-3,17-dione 9-alpha-hydroxylase</fullName>
    </alternativeName>
    <alternativeName>
        <fullName evidence="13">Rieske-type oxygenase</fullName>
    </alternativeName>
</protein>
<name>H0R389_9ACTN</name>
<evidence type="ECO:0000256" key="7">
    <source>
        <dbReference type="ARBA" id="ARBA00022963"/>
    </source>
</evidence>
<comment type="caution">
    <text evidence="21">The sequence shown here is derived from an EMBL/GenBank/DDBJ whole genome shotgun (WGS) entry which is preliminary data.</text>
</comment>
<keyword evidence="10" id="KW-0411">Iron-sulfur</keyword>
<evidence type="ECO:0000256" key="14">
    <source>
        <dbReference type="ARBA" id="ARBA00050368"/>
    </source>
</evidence>
<dbReference type="eggNOG" id="COG1018">
    <property type="taxonomic scope" value="Bacteria"/>
</dbReference>
<keyword evidence="3" id="KW-0285">Flavoprotein</keyword>
<reference evidence="21 22" key="1">
    <citation type="submission" date="2011-12" db="EMBL/GenBank/DDBJ databases">
        <title>Whole genome shotgun sequence of Gordonia effusa NBRC 100432.</title>
        <authorList>
            <person name="Yoshida I."/>
            <person name="Takarada H."/>
            <person name="Hosoyama A."/>
            <person name="Tsuchikane K."/>
            <person name="Katsumata H."/>
            <person name="Yamazaki S."/>
            <person name="Fujita N."/>
        </authorList>
    </citation>
    <scope>NUCLEOTIDE SEQUENCE [LARGE SCALE GENOMIC DNA]</scope>
    <source>
        <strain evidence="21 22">NBRC 100432</strain>
    </source>
</reference>
<evidence type="ECO:0000256" key="2">
    <source>
        <dbReference type="ARBA" id="ARBA00022548"/>
    </source>
</evidence>
<sequence>MMTDLTPHSARSVILTVNDVIDETADARSVVFDVPADHAEKFVDYRPGQFLTLRIPSEQTGSVARCYSLSSSPGADKLPKVTIKRTADGYGSNWVCDNLTAGSQIEALPPSGVFTPHNIHLPLLLIAAGSGVTPVMSILKTALRDGTGPITFFYANRSENDVIFADELRELHAAHPGRLTIIHWLESVQGLPSTKALATLFAPLSQTHSLYVCGPGPFMDAVHAAAAKAKFDHHNVHSEVYNSLSGDPFEEVELEEVSEEDQAGAASVDVELDGETHTLSWPRKRTLIDIMLAAGLDAPYSCQEGECGSCACTLTEGSVDMENSGALDPDDIADGYILGCQARPTSDTLKIEF</sequence>
<accession>H0R389</accession>
<dbReference type="InterPro" id="IPR012675">
    <property type="entry name" value="Beta-grasp_dom_sf"/>
</dbReference>
<dbReference type="PANTHER" id="PTHR47354">
    <property type="entry name" value="NADH OXIDOREDUCTASE HCR"/>
    <property type="match status" value="1"/>
</dbReference>
<evidence type="ECO:0000256" key="17">
    <source>
        <dbReference type="ARBA" id="ARBA00078495"/>
    </source>
</evidence>
<evidence type="ECO:0000256" key="5">
    <source>
        <dbReference type="ARBA" id="ARBA00022723"/>
    </source>
</evidence>
<dbReference type="InterPro" id="IPR006058">
    <property type="entry name" value="2Fe2S_fd_BS"/>
</dbReference>
<dbReference type="InterPro" id="IPR036010">
    <property type="entry name" value="2Fe-2S_ferredoxin-like_sf"/>
</dbReference>
<dbReference type="PRINTS" id="PR00371">
    <property type="entry name" value="FPNCR"/>
</dbReference>
<keyword evidence="22" id="KW-1185">Reference proteome</keyword>
<dbReference type="InterPro" id="IPR017938">
    <property type="entry name" value="Riboflavin_synthase-like_b-brl"/>
</dbReference>
<dbReference type="GO" id="GO:0008203">
    <property type="term" value="P:cholesterol metabolic process"/>
    <property type="evidence" value="ECO:0007669"/>
    <property type="project" value="UniProtKB-KW"/>
</dbReference>
<keyword evidence="7" id="KW-0442">Lipid degradation</keyword>
<keyword evidence="5" id="KW-0479">Metal-binding</keyword>
<dbReference type="PRINTS" id="PR00410">
    <property type="entry name" value="PHEHYDRXLASE"/>
</dbReference>
<dbReference type="GO" id="GO:0071949">
    <property type="term" value="F:FAD binding"/>
    <property type="evidence" value="ECO:0007669"/>
    <property type="project" value="UniProtKB-ARBA"/>
</dbReference>
<dbReference type="PROSITE" id="PS51085">
    <property type="entry name" value="2FE2S_FER_2"/>
    <property type="match status" value="1"/>
</dbReference>